<feature type="region of interest" description="Disordered" evidence="2">
    <location>
        <begin position="67"/>
        <end position="100"/>
    </location>
</feature>
<gene>
    <name evidence="3" type="ORF">KC01_LOCUS34708</name>
</gene>
<dbReference type="EMBL" id="OZ035828">
    <property type="protein sequence ID" value="CAL1607677.1"/>
    <property type="molecule type" value="Genomic_DNA"/>
</dbReference>
<protein>
    <submittedName>
        <fullName evidence="3">Uncharacterized protein</fullName>
    </submittedName>
</protein>
<evidence type="ECO:0000256" key="2">
    <source>
        <dbReference type="SAM" id="MobiDB-lite"/>
    </source>
</evidence>
<evidence type="ECO:0000256" key="1">
    <source>
        <dbReference type="SAM" id="Coils"/>
    </source>
</evidence>
<proteinExistence type="predicted"/>
<dbReference type="Proteomes" id="UP001497482">
    <property type="component" value="Chromosome 6"/>
</dbReference>
<accession>A0AAV2M2W0</accession>
<feature type="coiled-coil region" evidence="1">
    <location>
        <begin position="12"/>
        <end position="56"/>
    </location>
</feature>
<keyword evidence="4" id="KW-1185">Reference proteome</keyword>
<keyword evidence="1" id="KW-0175">Coiled coil</keyword>
<name>A0AAV2M2W0_KNICA</name>
<reference evidence="3 4" key="1">
    <citation type="submission" date="2024-04" db="EMBL/GenBank/DDBJ databases">
        <authorList>
            <person name="Waldvogel A.-M."/>
            <person name="Schoenle A."/>
        </authorList>
    </citation>
    <scope>NUCLEOTIDE SEQUENCE [LARGE SCALE GENOMIC DNA]</scope>
</reference>
<feature type="compositionally biased region" description="Gly residues" evidence="2">
    <location>
        <begin position="70"/>
        <end position="80"/>
    </location>
</feature>
<organism evidence="3 4">
    <name type="scientific">Knipowitschia caucasica</name>
    <name type="common">Caucasian dwarf goby</name>
    <name type="synonym">Pomatoschistus caucasicus</name>
    <dbReference type="NCBI Taxonomy" id="637954"/>
    <lineage>
        <taxon>Eukaryota</taxon>
        <taxon>Metazoa</taxon>
        <taxon>Chordata</taxon>
        <taxon>Craniata</taxon>
        <taxon>Vertebrata</taxon>
        <taxon>Euteleostomi</taxon>
        <taxon>Actinopterygii</taxon>
        <taxon>Neopterygii</taxon>
        <taxon>Teleostei</taxon>
        <taxon>Neoteleostei</taxon>
        <taxon>Acanthomorphata</taxon>
        <taxon>Gobiaria</taxon>
        <taxon>Gobiiformes</taxon>
        <taxon>Gobioidei</taxon>
        <taxon>Gobiidae</taxon>
        <taxon>Gobiinae</taxon>
        <taxon>Knipowitschia</taxon>
    </lineage>
</organism>
<dbReference type="AlphaFoldDB" id="A0AAV2M2W0"/>
<evidence type="ECO:0000313" key="4">
    <source>
        <dbReference type="Proteomes" id="UP001497482"/>
    </source>
</evidence>
<evidence type="ECO:0000313" key="3">
    <source>
        <dbReference type="EMBL" id="CAL1607677.1"/>
    </source>
</evidence>
<sequence length="100" mass="11110">METSSESPNKASEFLQELNRIIEAQRDMLEQQQRRIEELELQVAQLCADNASLQEQHRRHMATCRLQGTHPGGHLGGHPGGHTSLHASLRAVSDTAMSDV</sequence>